<dbReference type="CDD" id="cd23507">
    <property type="entry name" value="hydrophobin_I"/>
    <property type="match status" value="1"/>
</dbReference>
<dbReference type="EMBL" id="ML213608">
    <property type="protein sequence ID" value="TFK37441.1"/>
    <property type="molecule type" value="Genomic_DNA"/>
</dbReference>
<keyword evidence="3 6" id="KW-0134">Cell wall</keyword>
<evidence type="ECO:0000256" key="4">
    <source>
        <dbReference type="ARBA" id="ARBA00022525"/>
    </source>
</evidence>
<evidence type="ECO:0000313" key="7">
    <source>
        <dbReference type="EMBL" id="TFK37441.1"/>
    </source>
</evidence>
<feature type="chain" id="PRO_5041003919" description="Hydrophobin" evidence="6">
    <location>
        <begin position="19"/>
        <end position="110"/>
    </location>
</feature>
<organism evidence="8 9">
    <name type="scientific">Crucibulum laeve</name>
    <dbReference type="NCBI Taxonomy" id="68775"/>
    <lineage>
        <taxon>Eukaryota</taxon>
        <taxon>Fungi</taxon>
        <taxon>Dikarya</taxon>
        <taxon>Basidiomycota</taxon>
        <taxon>Agaricomycotina</taxon>
        <taxon>Agaricomycetes</taxon>
        <taxon>Agaricomycetidae</taxon>
        <taxon>Agaricales</taxon>
        <taxon>Agaricineae</taxon>
        <taxon>Nidulariaceae</taxon>
        <taxon>Crucibulum</taxon>
    </lineage>
</organism>
<evidence type="ECO:0000256" key="2">
    <source>
        <dbReference type="ARBA" id="ARBA00010446"/>
    </source>
</evidence>
<feature type="signal peptide" evidence="6">
    <location>
        <begin position="1"/>
        <end position="18"/>
    </location>
</feature>
<evidence type="ECO:0000256" key="5">
    <source>
        <dbReference type="ARBA" id="ARBA00023157"/>
    </source>
</evidence>
<dbReference type="AlphaFoldDB" id="A0A5C3LX85"/>
<proteinExistence type="inferred from homology"/>
<evidence type="ECO:0000313" key="8">
    <source>
        <dbReference type="EMBL" id="TFK37442.1"/>
    </source>
</evidence>
<dbReference type="Pfam" id="PF01185">
    <property type="entry name" value="Hydrophobin"/>
    <property type="match status" value="1"/>
</dbReference>
<dbReference type="SMART" id="SM00075">
    <property type="entry name" value="HYDRO"/>
    <property type="match status" value="1"/>
</dbReference>
<evidence type="ECO:0000256" key="1">
    <source>
        <dbReference type="ARBA" id="ARBA00004191"/>
    </source>
</evidence>
<keyword evidence="6" id="KW-0732">Signal</keyword>
<comment type="similarity">
    <text evidence="2 6">Belongs to the fungal hydrophobin family.</text>
</comment>
<evidence type="ECO:0000256" key="3">
    <source>
        <dbReference type="ARBA" id="ARBA00022512"/>
    </source>
</evidence>
<gene>
    <name evidence="7" type="ORF">BDQ12DRAFT_652943</name>
    <name evidence="8" type="ORF">BDQ12DRAFT_652945</name>
</gene>
<protein>
    <recommendedName>
        <fullName evidence="6">Hydrophobin</fullName>
    </recommendedName>
</protein>
<accession>A0A5C3LX85</accession>
<comment type="subcellular location">
    <subcellularLocation>
        <location evidence="1 6">Secreted</location>
        <location evidence="1 6">Cell wall</location>
    </subcellularLocation>
</comment>
<dbReference type="Proteomes" id="UP000308652">
    <property type="component" value="Unassembled WGS sequence"/>
</dbReference>
<sequence>MFSKLALVTMSLAVFATATTVPQGGSNQCSTGSVQCCNTVEQADSAQAAKAIAGLGSLVTGAITGQVGLECNPISVIGAGGTSCKAQTACCTGNNFNGLVVVGCSPISAL</sequence>
<reference evidence="8 9" key="1">
    <citation type="journal article" date="2019" name="Nat. Ecol. Evol.">
        <title>Megaphylogeny resolves global patterns of mushroom evolution.</title>
        <authorList>
            <person name="Varga T."/>
            <person name="Krizsan K."/>
            <person name="Foldi C."/>
            <person name="Dima B."/>
            <person name="Sanchez-Garcia M."/>
            <person name="Sanchez-Ramirez S."/>
            <person name="Szollosi G.J."/>
            <person name="Szarkandi J.G."/>
            <person name="Papp V."/>
            <person name="Albert L."/>
            <person name="Andreopoulos W."/>
            <person name="Angelini C."/>
            <person name="Antonin V."/>
            <person name="Barry K.W."/>
            <person name="Bougher N.L."/>
            <person name="Buchanan P."/>
            <person name="Buyck B."/>
            <person name="Bense V."/>
            <person name="Catcheside P."/>
            <person name="Chovatia M."/>
            <person name="Cooper J."/>
            <person name="Damon W."/>
            <person name="Desjardin D."/>
            <person name="Finy P."/>
            <person name="Geml J."/>
            <person name="Haridas S."/>
            <person name="Hughes K."/>
            <person name="Justo A."/>
            <person name="Karasinski D."/>
            <person name="Kautmanova I."/>
            <person name="Kiss B."/>
            <person name="Kocsube S."/>
            <person name="Kotiranta H."/>
            <person name="LaButti K.M."/>
            <person name="Lechner B.E."/>
            <person name="Liimatainen K."/>
            <person name="Lipzen A."/>
            <person name="Lukacs Z."/>
            <person name="Mihaltcheva S."/>
            <person name="Morgado L.N."/>
            <person name="Niskanen T."/>
            <person name="Noordeloos M.E."/>
            <person name="Ohm R.A."/>
            <person name="Ortiz-Santana B."/>
            <person name="Ovrebo C."/>
            <person name="Racz N."/>
            <person name="Riley R."/>
            <person name="Savchenko A."/>
            <person name="Shiryaev A."/>
            <person name="Soop K."/>
            <person name="Spirin V."/>
            <person name="Szebenyi C."/>
            <person name="Tomsovsky M."/>
            <person name="Tulloss R.E."/>
            <person name="Uehling J."/>
            <person name="Grigoriev I.V."/>
            <person name="Vagvolgyi C."/>
            <person name="Papp T."/>
            <person name="Martin F.M."/>
            <person name="Miettinen O."/>
            <person name="Hibbett D.S."/>
            <person name="Nagy L.G."/>
        </authorList>
    </citation>
    <scope>NUCLEOTIDE SEQUENCE [LARGE SCALE GENOMIC DNA]</scope>
    <source>
        <strain evidence="8 9">CBS 166.37</strain>
    </source>
</reference>
<keyword evidence="4 6" id="KW-0964">Secreted</keyword>
<dbReference type="GO" id="GO:0009277">
    <property type="term" value="C:fungal-type cell wall"/>
    <property type="evidence" value="ECO:0007669"/>
    <property type="project" value="InterPro"/>
</dbReference>
<keyword evidence="9" id="KW-1185">Reference proteome</keyword>
<keyword evidence="5 6" id="KW-1015">Disulfide bond</keyword>
<name>A0A5C3LX85_9AGAR</name>
<dbReference type="InterPro" id="IPR001338">
    <property type="entry name" value="Class_I_Hydrophobin"/>
</dbReference>
<evidence type="ECO:0000256" key="6">
    <source>
        <dbReference type="RuleBase" id="RU365009"/>
    </source>
</evidence>
<dbReference type="GO" id="GO:0005199">
    <property type="term" value="F:structural constituent of cell wall"/>
    <property type="evidence" value="ECO:0007669"/>
    <property type="project" value="InterPro"/>
</dbReference>
<dbReference type="EMBL" id="ML213608">
    <property type="protein sequence ID" value="TFK37442.1"/>
    <property type="molecule type" value="Genomic_DNA"/>
</dbReference>
<evidence type="ECO:0000313" key="9">
    <source>
        <dbReference type="Proteomes" id="UP000308652"/>
    </source>
</evidence>
<dbReference type="STRING" id="68775.A0A5C3LX85"/>
<dbReference type="OrthoDB" id="4225815at2759"/>